<protein>
    <submittedName>
        <fullName evidence="2">Uncharacterized protein</fullName>
    </submittedName>
</protein>
<dbReference type="KEGG" id="mzi:HWN40_09710"/>
<dbReference type="RefSeq" id="WP_176965545.1">
    <property type="nucleotide sequence ID" value="NZ_CP058215.1"/>
</dbReference>
<sequence length="57" mass="6545">MKKRTEKNSKEANSKEAQEIIDRYSHLLKTNKRKNTSDQQKVNGLISRMSGVLSTSH</sequence>
<feature type="region of interest" description="Disordered" evidence="1">
    <location>
        <begin position="29"/>
        <end position="57"/>
    </location>
</feature>
<dbReference type="EMBL" id="CP058215">
    <property type="protein sequence ID" value="QLC50489.1"/>
    <property type="molecule type" value="Genomic_DNA"/>
</dbReference>
<evidence type="ECO:0000313" key="3">
    <source>
        <dbReference type="Proteomes" id="UP000509594"/>
    </source>
</evidence>
<dbReference type="AlphaFoldDB" id="A0A7D5IC89"/>
<name>A0A7D5IC89_9EURY</name>
<organism evidence="2 3">
    <name type="scientific">Methanolobus zinderi</name>
    <dbReference type="NCBI Taxonomy" id="536044"/>
    <lineage>
        <taxon>Archaea</taxon>
        <taxon>Methanobacteriati</taxon>
        <taxon>Methanobacteriota</taxon>
        <taxon>Stenosarchaea group</taxon>
        <taxon>Methanomicrobia</taxon>
        <taxon>Methanosarcinales</taxon>
        <taxon>Methanosarcinaceae</taxon>
        <taxon>Methanolobus</taxon>
    </lineage>
</organism>
<keyword evidence="3" id="KW-1185">Reference proteome</keyword>
<reference evidence="2 3" key="1">
    <citation type="submission" date="2020-06" db="EMBL/GenBank/DDBJ databases">
        <title>Methanolobus halotolerans sp. nov., isolated from a saline lake Tus in Siberia.</title>
        <authorList>
            <person name="Shen Y."/>
            <person name="Chen S.-C."/>
            <person name="Lai M.-C."/>
            <person name="Huang H.-H."/>
            <person name="Chiu H.-H."/>
            <person name="Tang S.-L."/>
            <person name="Rogozin D.Y."/>
            <person name="Degermendzhy A.G."/>
        </authorList>
    </citation>
    <scope>NUCLEOTIDE SEQUENCE [LARGE SCALE GENOMIC DNA]</scope>
    <source>
        <strain evidence="2 3">DSM 21339</strain>
    </source>
</reference>
<evidence type="ECO:0000313" key="2">
    <source>
        <dbReference type="EMBL" id="QLC50489.1"/>
    </source>
</evidence>
<proteinExistence type="predicted"/>
<dbReference type="GeneID" id="55821951"/>
<dbReference type="Proteomes" id="UP000509594">
    <property type="component" value="Chromosome"/>
</dbReference>
<gene>
    <name evidence="2" type="ORF">HWN40_09710</name>
</gene>
<accession>A0A7D5IC89</accession>
<evidence type="ECO:0000256" key="1">
    <source>
        <dbReference type="SAM" id="MobiDB-lite"/>
    </source>
</evidence>
<dbReference type="OrthoDB" id="379679at2157"/>